<keyword evidence="4" id="KW-1185">Reference proteome</keyword>
<feature type="compositionally biased region" description="Acidic residues" evidence="2">
    <location>
        <begin position="58"/>
        <end position="71"/>
    </location>
</feature>
<sequence length="353" mass="40427">MGDEPGPSKPNTRGKKNKKNVETMVEPEQPGTEDTAQSTPGDPPLPEEKNTQESEHDSDAEESEYEEDEQQETVTVQTLVKKYTGKIRQKVRDNRKAIMDNDANILKTDANVSTLFSDFNLLESRMVLIETKYEKQRQQIQELKARVQTCTRETSMDASEAHNLHLARQAEITELIKEIDQEYTNYQNGNSDEKLIAFTRAKTIENILNKCTDEIWPHNTIAQRKDLRNQRAAADELLARMKSGQAATAAKHSGTAKPKLGLPAFDGDPMKYFGWIKQWNTYDEDTSIADTEKARLLEQCLTGKALDSIHDIPFSKDIYQNRKTRLEERYGNKNEKSVGRRYPQTLTQMFYET</sequence>
<dbReference type="AlphaFoldDB" id="E9GWK3"/>
<dbReference type="OrthoDB" id="7444419at2759"/>
<evidence type="ECO:0000313" key="4">
    <source>
        <dbReference type="Proteomes" id="UP000000305"/>
    </source>
</evidence>
<dbReference type="InParanoid" id="E9GWK3"/>
<evidence type="ECO:0000313" key="3">
    <source>
        <dbReference type="EMBL" id="EFX76117.1"/>
    </source>
</evidence>
<dbReference type="KEGG" id="dpx:DAPPUDRAFT_107269"/>
<dbReference type="EMBL" id="GL732570">
    <property type="protein sequence ID" value="EFX76117.1"/>
    <property type="molecule type" value="Genomic_DNA"/>
</dbReference>
<protein>
    <submittedName>
        <fullName evidence="3">Uncharacterized protein</fullName>
    </submittedName>
</protein>
<proteinExistence type="predicted"/>
<keyword evidence="1" id="KW-0175">Coiled coil</keyword>
<name>E9GWK3_DAPPU</name>
<feature type="coiled-coil region" evidence="1">
    <location>
        <begin position="126"/>
        <end position="153"/>
    </location>
</feature>
<evidence type="ECO:0000256" key="2">
    <source>
        <dbReference type="SAM" id="MobiDB-lite"/>
    </source>
</evidence>
<accession>E9GWK3</accession>
<feature type="region of interest" description="Disordered" evidence="2">
    <location>
        <begin position="1"/>
        <end position="74"/>
    </location>
</feature>
<organism evidence="3 4">
    <name type="scientific">Daphnia pulex</name>
    <name type="common">Water flea</name>
    <dbReference type="NCBI Taxonomy" id="6669"/>
    <lineage>
        <taxon>Eukaryota</taxon>
        <taxon>Metazoa</taxon>
        <taxon>Ecdysozoa</taxon>
        <taxon>Arthropoda</taxon>
        <taxon>Crustacea</taxon>
        <taxon>Branchiopoda</taxon>
        <taxon>Diplostraca</taxon>
        <taxon>Cladocera</taxon>
        <taxon>Anomopoda</taxon>
        <taxon>Daphniidae</taxon>
        <taxon>Daphnia</taxon>
    </lineage>
</organism>
<dbReference type="Proteomes" id="UP000000305">
    <property type="component" value="Unassembled WGS sequence"/>
</dbReference>
<dbReference type="HOGENOM" id="CLU_785863_0_0_1"/>
<gene>
    <name evidence="3" type="ORF">DAPPUDRAFT_107269</name>
</gene>
<evidence type="ECO:0000256" key="1">
    <source>
        <dbReference type="SAM" id="Coils"/>
    </source>
</evidence>
<reference evidence="3 4" key="1">
    <citation type="journal article" date="2011" name="Science">
        <title>The ecoresponsive genome of Daphnia pulex.</title>
        <authorList>
            <person name="Colbourne J.K."/>
            <person name="Pfrender M.E."/>
            <person name="Gilbert D."/>
            <person name="Thomas W.K."/>
            <person name="Tucker A."/>
            <person name="Oakley T.H."/>
            <person name="Tokishita S."/>
            <person name="Aerts A."/>
            <person name="Arnold G.J."/>
            <person name="Basu M.K."/>
            <person name="Bauer D.J."/>
            <person name="Caceres C.E."/>
            <person name="Carmel L."/>
            <person name="Casola C."/>
            <person name="Choi J.H."/>
            <person name="Detter J.C."/>
            <person name="Dong Q."/>
            <person name="Dusheyko S."/>
            <person name="Eads B.D."/>
            <person name="Frohlich T."/>
            <person name="Geiler-Samerotte K.A."/>
            <person name="Gerlach D."/>
            <person name="Hatcher P."/>
            <person name="Jogdeo S."/>
            <person name="Krijgsveld J."/>
            <person name="Kriventseva E.V."/>
            <person name="Kultz D."/>
            <person name="Laforsch C."/>
            <person name="Lindquist E."/>
            <person name="Lopez J."/>
            <person name="Manak J.R."/>
            <person name="Muller J."/>
            <person name="Pangilinan J."/>
            <person name="Patwardhan R.P."/>
            <person name="Pitluck S."/>
            <person name="Pritham E.J."/>
            <person name="Rechtsteiner A."/>
            <person name="Rho M."/>
            <person name="Rogozin I.B."/>
            <person name="Sakarya O."/>
            <person name="Salamov A."/>
            <person name="Schaack S."/>
            <person name="Shapiro H."/>
            <person name="Shiga Y."/>
            <person name="Skalitzky C."/>
            <person name="Smith Z."/>
            <person name="Souvorov A."/>
            <person name="Sung W."/>
            <person name="Tang Z."/>
            <person name="Tsuchiya D."/>
            <person name="Tu H."/>
            <person name="Vos H."/>
            <person name="Wang M."/>
            <person name="Wolf Y.I."/>
            <person name="Yamagata H."/>
            <person name="Yamada T."/>
            <person name="Ye Y."/>
            <person name="Shaw J.R."/>
            <person name="Andrews J."/>
            <person name="Crease T.J."/>
            <person name="Tang H."/>
            <person name="Lucas S.M."/>
            <person name="Robertson H.M."/>
            <person name="Bork P."/>
            <person name="Koonin E.V."/>
            <person name="Zdobnov E.M."/>
            <person name="Grigoriev I.V."/>
            <person name="Lynch M."/>
            <person name="Boore J.L."/>
        </authorList>
    </citation>
    <scope>NUCLEOTIDE SEQUENCE [LARGE SCALE GENOMIC DNA]</scope>
</reference>
<feature type="compositionally biased region" description="Basic and acidic residues" evidence="2">
    <location>
        <begin position="46"/>
        <end position="57"/>
    </location>
</feature>